<dbReference type="Proteomes" id="UP001559025">
    <property type="component" value="Unassembled WGS sequence"/>
</dbReference>
<sequence>MMVLRIVPNIAADKVADVRNFYAELFGLEIVMDFGWIATLATDAATNPQVSIMSGGGSGAPVPDLSIEVDDVDEAYRRAIAMGCTILHDLTDEPWGVRRFFTEDPTGKLLNVLSHRT</sequence>
<organism evidence="2 3">
    <name type="scientific">Neoaquamicrobium sediminum</name>
    <dbReference type="NCBI Taxonomy" id="1849104"/>
    <lineage>
        <taxon>Bacteria</taxon>
        <taxon>Pseudomonadati</taxon>
        <taxon>Pseudomonadota</taxon>
        <taxon>Alphaproteobacteria</taxon>
        <taxon>Hyphomicrobiales</taxon>
        <taxon>Phyllobacteriaceae</taxon>
        <taxon>Neoaquamicrobium</taxon>
    </lineage>
</organism>
<dbReference type="PANTHER" id="PTHR34109:SF4">
    <property type="entry name" value="LYASE"/>
    <property type="match status" value="1"/>
</dbReference>
<reference evidence="2 3" key="1">
    <citation type="submission" date="2024-01" db="EMBL/GenBank/DDBJ databases">
        <title>New evidence supports the origin of RcGTA from prophage.</title>
        <authorList>
            <person name="Xu Y."/>
            <person name="Liu B."/>
            <person name="Chen F."/>
        </authorList>
    </citation>
    <scope>NUCLEOTIDE SEQUENCE [LARGE SCALE GENOMIC DNA]</scope>
    <source>
        <strain evidence="2 3">CBW1107-2</strain>
    </source>
</reference>
<comment type="caution">
    <text evidence="2">The sequence shown here is derived from an EMBL/GenBank/DDBJ whole genome shotgun (WGS) entry which is preliminary data.</text>
</comment>
<evidence type="ECO:0000313" key="2">
    <source>
        <dbReference type="EMBL" id="MEX4007408.1"/>
    </source>
</evidence>
<keyword evidence="3" id="KW-1185">Reference proteome</keyword>
<dbReference type="Gene3D" id="3.10.180.10">
    <property type="entry name" value="2,3-Dihydroxybiphenyl 1,2-Dioxygenase, domain 1"/>
    <property type="match status" value="1"/>
</dbReference>
<dbReference type="InterPro" id="IPR029068">
    <property type="entry name" value="Glyas_Bleomycin-R_OHBP_Dase"/>
</dbReference>
<proteinExistence type="predicted"/>
<dbReference type="PANTHER" id="PTHR34109">
    <property type="entry name" value="BNAUNNG04460D PROTEIN-RELATED"/>
    <property type="match status" value="1"/>
</dbReference>
<evidence type="ECO:0000259" key="1">
    <source>
        <dbReference type="PROSITE" id="PS51819"/>
    </source>
</evidence>
<dbReference type="InterPro" id="IPR004360">
    <property type="entry name" value="Glyas_Fos-R_dOase_dom"/>
</dbReference>
<name>A0ABV3WTC1_9HYPH</name>
<dbReference type="SUPFAM" id="SSF54593">
    <property type="entry name" value="Glyoxalase/Bleomycin resistance protein/Dihydroxybiphenyl dioxygenase"/>
    <property type="match status" value="1"/>
</dbReference>
<dbReference type="InterPro" id="IPR037523">
    <property type="entry name" value="VOC_core"/>
</dbReference>
<dbReference type="PROSITE" id="PS51819">
    <property type="entry name" value="VOC"/>
    <property type="match status" value="1"/>
</dbReference>
<accession>A0ABV3WTC1</accession>
<protein>
    <submittedName>
        <fullName evidence="2">VOC family protein</fullName>
    </submittedName>
</protein>
<evidence type="ECO:0000313" key="3">
    <source>
        <dbReference type="Proteomes" id="UP001559025"/>
    </source>
</evidence>
<gene>
    <name evidence="2" type="ORF">V1479_08840</name>
</gene>
<dbReference type="EMBL" id="JAZHFV010000002">
    <property type="protein sequence ID" value="MEX4007408.1"/>
    <property type="molecule type" value="Genomic_DNA"/>
</dbReference>
<dbReference type="RefSeq" id="WP_368802581.1">
    <property type="nucleotide sequence ID" value="NZ_JAZHFV010000002.1"/>
</dbReference>
<dbReference type="Pfam" id="PF00903">
    <property type="entry name" value="Glyoxalase"/>
    <property type="match status" value="1"/>
</dbReference>
<feature type="domain" description="VOC" evidence="1">
    <location>
        <begin position="2"/>
        <end position="115"/>
    </location>
</feature>